<dbReference type="Pfam" id="PF16921">
    <property type="entry name" value="Tex_YqgF"/>
    <property type="match status" value="1"/>
</dbReference>
<dbReference type="InterPro" id="IPR010994">
    <property type="entry name" value="RuvA_2-like"/>
</dbReference>
<dbReference type="Gene3D" id="2.40.50.140">
    <property type="entry name" value="Nucleic acid-binding proteins"/>
    <property type="match status" value="1"/>
</dbReference>
<dbReference type="RefSeq" id="WP_078810145.1">
    <property type="nucleotide sequence ID" value="NZ_FUWM01000013.1"/>
</dbReference>
<dbReference type="SUPFAM" id="SSF158832">
    <property type="entry name" value="Tex N-terminal region-like"/>
    <property type="match status" value="1"/>
</dbReference>
<dbReference type="PROSITE" id="PS50126">
    <property type="entry name" value="S1"/>
    <property type="match status" value="1"/>
</dbReference>
<dbReference type="InterPro" id="IPR012340">
    <property type="entry name" value="NA-bd_OB-fold"/>
</dbReference>
<dbReference type="FunFam" id="2.40.50.140:FF:000051">
    <property type="entry name" value="RNA-binding transcriptional accessory protein"/>
    <property type="match status" value="1"/>
</dbReference>
<dbReference type="InterPro" id="IPR003029">
    <property type="entry name" value="S1_domain"/>
</dbReference>
<dbReference type="InterPro" id="IPR012337">
    <property type="entry name" value="RNaseH-like_sf"/>
</dbReference>
<name>A0A1T4N471_9FIRM</name>
<dbReference type="PROSITE" id="PS50890">
    <property type="entry name" value="PUA"/>
    <property type="match status" value="1"/>
</dbReference>
<dbReference type="SUPFAM" id="SSF47781">
    <property type="entry name" value="RuvA domain 2-like"/>
    <property type="match status" value="2"/>
</dbReference>
<dbReference type="STRING" id="142842.SAMN02745118_01679"/>
<dbReference type="Gene3D" id="1.10.10.650">
    <property type="entry name" value="RuvA domain 2-like"/>
    <property type="match status" value="1"/>
</dbReference>
<dbReference type="GO" id="GO:0005737">
    <property type="term" value="C:cytoplasm"/>
    <property type="evidence" value="ECO:0007669"/>
    <property type="project" value="UniProtKB-ARBA"/>
</dbReference>
<dbReference type="FunFam" id="1.10.150.310:FF:000001">
    <property type="entry name" value="RNA-binding transcriptional accessory protein"/>
    <property type="match status" value="1"/>
</dbReference>
<dbReference type="Proteomes" id="UP000190625">
    <property type="component" value="Unassembled WGS sequence"/>
</dbReference>
<evidence type="ECO:0000256" key="1">
    <source>
        <dbReference type="SAM" id="Coils"/>
    </source>
</evidence>
<dbReference type="GO" id="GO:0003729">
    <property type="term" value="F:mRNA binding"/>
    <property type="evidence" value="ECO:0007669"/>
    <property type="project" value="TreeGrafter"/>
</dbReference>
<dbReference type="GO" id="GO:0003735">
    <property type="term" value="F:structural constituent of ribosome"/>
    <property type="evidence" value="ECO:0007669"/>
    <property type="project" value="TreeGrafter"/>
</dbReference>
<dbReference type="Pfam" id="PF22706">
    <property type="entry name" value="Tex_central_region"/>
    <property type="match status" value="1"/>
</dbReference>
<accession>A0A1T4N471</accession>
<dbReference type="CDD" id="cd05685">
    <property type="entry name" value="S1_Tex"/>
    <property type="match status" value="1"/>
</dbReference>
<evidence type="ECO:0000313" key="4">
    <source>
        <dbReference type="Proteomes" id="UP000190625"/>
    </source>
</evidence>
<dbReference type="Gene3D" id="3.30.420.140">
    <property type="entry name" value="YqgF/RNase H-like domain"/>
    <property type="match status" value="1"/>
</dbReference>
<dbReference type="PANTHER" id="PTHR10724">
    <property type="entry name" value="30S RIBOSOMAL PROTEIN S1"/>
    <property type="match status" value="1"/>
</dbReference>
<dbReference type="PANTHER" id="PTHR10724:SF10">
    <property type="entry name" value="S1 RNA-BINDING DOMAIN-CONTAINING PROTEIN 1"/>
    <property type="match status" value="1"/>
</dbReference>
<dbReference type="InterPro" id="IPR037027">
    <property type="entry name" value="YqgF/RNaseH-like_dom_sf"/>
</dbReference>
<dbReference type="InterPro" id="IPR055179">
    <property type="entry name" value="Tex-like_central_region"/>
</dbReference>
<feature type="domain" description="S1 motif" evidence="2">
    <location>
        <begin position="649"/>
        <end position="718"/>
    </location>
</feature>
<dbReference type="Pfam" id="PF00575">
    <property type="entry name" value="S1"/>
    <property type="match status" value="1"/>
</dbReference>
<gene>
    <name evidence="3" type="ORF">SAMN02745118_01679</name>
</gene>
<dbReference type="Pfam" id="PF17674">
    <property type="entry name" value="HHH_9"/>
    <property type="match status" value="1"/>
</dbReference>
<sequence>MAQQDINRKLANKLNLKYKQTKDTVDLLEDGNTIPFISRYRKEVTGELDESQLRELNDELEYLKNLIDRKEKVIELIDKQDKLTDELEDKIKAASKLQTVEDLYRPYRQKRRTRATKAKEKGLKPLAESFLAQELESGSVVDKAEEYLDPENDLTEIKEILQGVRDIIAEHVSDQPKIRKLVRDLTFSRGNISSEVIDDEDTNFLDYHEFSEEIEKLPPHRTLAINRGEQEDILRVRANGPDEIILNKIKKIIIKNQNSIFLNQIEKAIEDGYQRLVAPSIAREVRSKLTEEAEEHAIDLFADNLKNLLLQPPVRDKRVLAIDPGFRTGSKVAVVDEIGNLLSIATIYPHPPQKELVEAKEKIKELVLKHGVDIIVIGNGTASRETEAFVAEVITELDRDAQYIIVSEAGASVYSASEVAQKEFPELDVSIRGAVSIARRLQDPLAELVKIDPKHIGVGMYQHDLNQGNLEKSLEAVVESVVNYVGVDLNMASTSLLKYVAGINERVAGNIVNWREENGKFTKRKELKDVYGVGPKTFTQAAGFLRIYDGEDKLAVTPIHPESYSVTQQLLEKINFKLNKLDLSEHKAKLKDRLNNLNVEELAEDLEVGIPTLMDIRQALLRPGRDPREELPKPILKQEVTKLEDLKTGMILQGTVRNVVDFGAFVDIGVKDDGLVHISELSSEYVKDPLEVVKVGDIVKVKILEIDINRKRISLTMNFQ</sequence>
<dbReference type="Gene3D" id="1.10.3500.10">
    <property type="entry name" value="Tex N-terminal region-like"/>
    <property type="match status" value="1"/>
</dbReference>
<dbReference type="SUPFAM" id="SSF53098">
    <property type="entry name" value="Ribonuclease H-like"/>
    <property type="match status" value="1"/>
</dbReference>
<proteinExistence type="predicted"/>
<dbReference type="InterPro" id="IPR044146">
    <property type="entry name" value="S1_Tex"/>
</dbReference>
<feature type="coiled-coil region" evidence="1">
    <location>
        <begin position="53"/>
        <end position="97"/>
    </location>
</feature>
<keyword evidence="1" id="KW-0175">Coiled coil</keyword>
<dbReference type="Pfam" id="PF09371">
    <property type="entry name" value="Tex_N"/>
    <property type="match status" value="1"/>
</dbReference>
<dbReference type="AlphaFoldDB" id="A0A1T4N471"/>
<dbReference type="InterPro" id="IPR032639">
    <property type="entry name" value="Tex_YqgF"/>
</dbReference>
<dbReference type="InterPro" id="IPR050437">
    <property type="entry name" value="Ribos_protein_bS1-like"/>
</dbReference>
<dbReference type="OrthoDB" id="9804714at2"/>
<dbReference type="SMART" id="SM00316">
    <property type="entry name" value="S1"/>
    <property type="match status" value="1"/>
</dbReference>
<dbReference type="FunFam" id="1.10.10.650:FF:000001">
    <property type="entry name" value="S1 RNA-binding domain 1"/>
    <property type="match status" value="1"/>
</dbReference>
<dbReference type="SMART" id="SM00732">
    <property type="entry name" value="YqgFc"/>
    <property type="match status" value="1"/>
</dbReference>
<protein>
    <recommendedName>
        <fullName evidence="2">S1 motif domain-containing protein</fullName>
    </recommendedName>
</protein>
<dbReference type="InterPro" id="IPR023323">
    <property type="entry name" value="Tex-like_dom_sf"/>
</dbReference>
<evidence type="ECO:0000313" key="3">
    <source>
        <dbReference type="EMBL" id="SJZ73867.1"/>
    </source>
</evidence>
<evidence type="ECO:0000259" key="2">
    <source>
        <dbReference type="PROSITE" id="PS50126"/>
    </source>
</evidence>
<dbReference type="Gene3D" id="1.10.150.310">
    <property type="entry name" value="Tex RuvX-like domain-like"/>
    <property type="match status" value="1"/>
</dbReference>
<dbReference type="InterPro" id="IPR041692">
    <property type="entry name" value="HHH_9"/>
</dbReference>
<dbReference type="InterPro" id="IPR018974">
    <property type="entry name" value="Tex-like_N"/>
</dbReference>
<dbReference type="GO" id="GO:0006139">
    <property type="term" value="P:nucleobase-containing compound metabolic process"/>
    <property type="evidence" value="ECO:0007669"/>
    <property type="project" value="InterPro"/>
</dbReference>
<dbReference type="GO" id="GO:0006412">
    <property type="term" value="P:translation"/>
    <property type="evidence" value="ECO:0007669"/>
    <property type="project" value="TreeGrafter"/>
</dbReference>
<dbReference type="InterPro" id="IPR023319">
    <property type="entry name" value="Tex-like_HTH_dom_sf"/>
</dbReference>
<dbReference type="FunFam" id="3.30.420.140:FF:000001">
    <property type="entry name" value="RNA-binding transcriptional accessory protein"/>
    <property type="match status" value="1"/>
</dbReference>
<dbReference type="InterPro" id="IPR006641">
    <property type="entry name" value="YqgF/RNaseH-like_dom"/>
</dbReference>
<dbReference type="EMBL" id="FUWM01000013">
    <property type="protein sequence ID" value="SJZ73867.1"/>
    <property type="molecule type" value="Genomic_DNA"/>
</dbReference>
<reference evidence="4" key="1">
    <citation type="submission" date="2017-02" db="EMBL/GenBank/DDBJ databases">
        <authorList>
            <person name="Varghese N."/>
            <person name="Submissions S."/>
        </authorList>
    </citation>
    <scope>NUCLEOTIDE SEQUENCE [LARGE SCALE GENOMIC DNA]</scope>
    <source>
        <strain evidence="4">ATCC BAA-73</strain>
    </source>
</reference>
<organism evidence="3 4">
    <name type="scientific">Selenihalanaerobacter shriftii</name>
    <dbReference type="NCBI Taxonomy" id="142842"/>
    <lineage>
        <taxon>Bacteria</taxon>
        <taxon>Bacillati</taxon>
        <taxon>Bacillota</taxon>
        <taxon>Clostridia</taxon>
        <taxon>Halanaerobiales</taxon>
        <taxon>Halobacteroidaceae</taxon>
        <taxon>Selenihalanaerobacter</taxon>
    </lineage>
</organism>
<keyword evidence="4" id="KW-1185">Reference proteome</keyword>
<dbReference type="Pfam" id="PF12836">
    <property type="entry name" value="HHH_3"/>
    <property type="match status" value="1"/>
</dbReference>
<dbReference type="SUPFAM" id="SSF50249">
    <property type="entry name" value="Nucleic acid-binding proteins"/>
    <property type="match status" value="1"/>
</dbReference>